<dbReference type="PROSITE" id="PS00211">
    <property type="entry name" value="ABC_TRANSPORTER_1"/>
    <property type="match status" value="1"/>
</dbReference>
<dbReference type="InterPro" id="IPR017871">
    <property type="entry name" value="ABC_transporter-like_CS"/>
</dbReference>
<feature type="transmembrane region" description="Helical" evidence="7">
    <location>
        <begin position="12"/>
        <end position="37"/>
    </location>
</feature>
<evidence type="ECO:0000256" key="1">
    <source>
        <dbReference type="ARBA" id="ARBA00004651"/>
    </source>
</evidence>
<evidence type="ECO:0000256" key="7">
    <source>
        <dbReference type="SAM" id="Phobius"/>
    </source>
</evidence>
<dbReference type="SMART" id="SM00382">
    <property type="entry name" value="AAA"/>
    <property type="match status" value="1"/>
</dbReference>
<dbReference type="SUPFAM" id="SSF90123">
    <property type="entry name" value="ABC transporter transmembrane region"/>
    <property type="match status" value="1"/>
</dbReference>
<dbReference type="InterPro" id="IPR039421">
    <property type="entry name" value="Type_1_exporter"/>
</dbReference>
<name>A0ABS2MT79_9FIRM</name>
<keyword evidence="5 7" id="KW-1133">Transmembrane helix</keyword>
<dbReference type="RefSeq" id="WP_204665055.1">
    <property type="nucleotide sequence ID" value="NZ_JAFBDT010000024.1"/>
</dbReference>
<gene>
    <name evidence="10" type="ORF">JOC49_002187</name>
</gene>
<evidence type="ECO:0000313" key="11">
    <source>
        <dbReference type="Proteomes" id="UP000767854"/>
    </source>
</evidence>
<dbReference type="InterPro" id="IPR036640">
    <property type="entry name" value="ABC1_TM_sf"/>
</dbReference>
<dbReference type="Pfam" id="PF00664">
    <property type="entry name" value="ABC_membrane"/>
    <property type="match status" value="1"/>
</dbReference>
<dbReference type="InterPro" id="IPR011527">
    <property type="entry name" value="ABC1_TM_dom"/>
</dbReference>
<proteinExistence type="predicted"/>
<dbReference type="PROSITE" id="PS50929">
    <property type="entry name" value="ABC_TM1F"/>
    <property type="match status" value="1"/>
</dbReference>
<feature type="transmembrane region" description="Helical" evidence="7">
    <location>
        <begin position="158"/>
        <end position="178"/>
    </location>
</feature>
<feature type="transmembrane region" description="Helical" evidence="7">
    <location>
        <begin position="242"/>
        <end position="264"/>
    </location>
</feature>
<evidence type="ECO:0000256" key="6">
    <source>
        <dbReference type="ARBA" id="ARBA00023136"/>
    </source>
</evidence>
<keyword evidence="4 10" id="KW-0067">ATP-binding</keyword>
<dbReference type="InterPro" id="IPR003593">
    <property type="entry name" value="AAA+_ATPase"/>
</dbReference>
<accession>A0ABS2MT79</accession>
<dbReference type="GO" id="GO:0005524">
    <property type="term" value="F:ATP binding"/>
    <property type="evidence" value="ECO:0007669"/>
    <property type="project" value="UniProtKB-KW"/>
</dbReference>
<sequence>MKIKTVEKVALKYIIIGIMSSIALVISSLLYILLAFYLGKIVEASLDLDMLSFKKGVIIALGIITFSGVCNYMGQVLRKKFSVKATLLYKQKIIDKILGFSYTKYNQSHQSYYLNMMTEETYVIQEHYFMQFSAIVQNFSQIIFGIMALVYISWKFTLAVFGLFFLPLLVPVFIGPILSRRRMSVNSIHESYIVTLKGILEGFELIRTYGLLNIIREQFKSANTKLENTRYHFSKVDFLKDILSNSLTAISQMGAIAIGVALIFDGQMTVPILFAAVQIINAIINPIDDLSQRLSWIVGTKLVREKHERMLSSQNTENINGTIINNINNIVIENLTFSYENQLVFDKLSFRFEKGKKYAIIGESGSGKSTLLKLLLGHYGNYEGDILYDDLNQRSIDLSSLHRNISSIHQNTFLFEDTLKNNIELYKEHTKSDYDSAIIKSNLMTLNKLVGETILVDNGSKLSGGEKQRIAIARCLINKSDIILVDEATSSLDSENAYLFFNSILELNGVLCIVVTHNDNPEILKRFDCVLRVKDYKLEIVNEI</sequence>
<dbReference type="PANTHER" id="PTHR43394:SF1">
    <property type="entry name" value="ATP-BINDING CASSETTE SUB-FAMILY B MEMBER 10, MITOCHONDRIAL"/>
    <property type="match status" value="1"/>
</dbReference>
<dbReference type="InterPro" id="IPR027417">
    <property type="entry name" value="P-loop_NTPase"/>
</dbReference>
<feature type="domain" description="ABC transmembrane type-1" evidence="9">
    <location>
        <begin position="18"/>
        <end position="292"/>
    </location>
</feature>
<keyword evidence="2 7" id="KW-0812">Transmembrane</keyword>
<dbReference type="Pfam" id="PF00005">
    <property type="entry name" value="ABC_tran"/>
    <property type="match status" value="1"/>
</dbReference>
<evidence type="ECO:0000256" key="4">
    <source>
        <dbReference type="ARBA" id="ARBA00022840"/>
    </source>
</evidence>
<dbReference type="PROSITE" id="PS50893">
    <property type="entry name" value="ABC_TRANSPORTER_2"/>
    <property type="match status" value="1"/>
</dbReference>
<evidence type="ECO:0000259" key="9">
    <source>
        <dbReference type="PROSITE" id="PS50929"/>
    </source>
</evidence>
<dbReference type="Proteomes" id="UP000767854">
    <property type="component" value="Unassembled WGS sequence"/>
</dbReference>
<keyword evidence="6 7" id="KW-0472">Membrane</keyword>
<evidence type="ECO:0000256" key="5">
    <source>
        <dbReference type="ARBA" id="ARBA00022989"/>
    </source>
</evidence>
<keyword evidence="3" id="KW-0547">Nucleotide-binding</keyword>
<dbReference type="PANTHER" id="PTHR43394">
    <property type="entry name" value="ATP-DEPENDENT PERMEASE MDL1, MITOCHONDRIAL"/>
    <property type="match status" value="1"/>
</dbReference>
<evidence type="ECO:0000313" key="10">
    <source>
        <dbReference type="EMBL" id="MBM7562626.1"/>
    </source>
</evidence>
<comment type="caution">
    <text evidence="10">The sequence shown here is derived from an EMBL/GenBank/DDBJ whole genome shotgun (WGS) entry which is preliminary data.</text>
</comment>
<protein>
    <submittedName>
        <fullName evidence="10">ATP-binding cassette subfamily C protein</fullName>
    </submittedName>
</protein>
<dbReference type="EMBL" id="JAFBDT010000024">
    <property type="protein sequence ID" value="MBM7562626.1"/>
    <property type="molecule type" value="Genomic_DNA"/>
</dbReference>
<reference evidence="10 11" key="1">
    <citation type="submission" date="2021-01" db="EMBL/GenBank/DDBJ databases">
        <title>Genomic Encyclopedia of Type Strains, Phase IV (KMG-IV): sequencing the most valuable type-strain genomes for metagenomic binning, comparative biology and taxonomic classification.</title>
        <authorList>
            <person name="Goeker M."/>
        </authorList>
    </citation>
    <scope>NUCLEOTIDE SEQUENCE [LARGE SCALE GENOMIC DNA]</scope>
    <source>
        <strain evidence="10 11">DSM 24436</strain>
    </source>
</reference>
<evidence type="ECO:0000256" key="2">
    <source>
        <dbReference type="ARBA" id="ARBA00022692"/>
    </source>
</evidence>
<evidence type="ECO:0000256" key="3">
    <source>
        <dbReference type="ARBA" id="ARBA00022741"/>
    </source>
</evidence>
<keyword evidence="11" id="KW-1185">Reference proteome</keyword>
<dbReference type="Gene3D" id="3.40.50.300">
    <property type="entry name" value="P-loop containing nucleotide triphosphate hydrolases"/>
    <property type="match status" value="1"/>
</dbReference>
<organism evidence="10 11">
    <name type="scientific">Fusibacter tunisiensis</name>
    <dbReference type="NCBI Taxonomy" id="1008308"/>
    <lineage>
        <taxon>Bacteria</taxon>
        <taxon>Bacillati</taxon>
        <taxon>Bacillota</taxon>
        <taxon>Clostridia</taxon>
        <taxon>Eubacteriales</taxon>
        <taxon>Eubacteriales Family XII. Incertae Sedis</taxon>
        <taxon>Fusibacter</taxon>
    </lineage>
</organism>
<dbReference type="InterPro" id="IPR003439">
    <property type="entry name" value="ABC_transporter-like_ATP-bd"/>
</dbReference>
<feature type="transmembrane region" description="Helical" evidence="7">
    <location>
        <begin position="132"/>
        <end position="152"/>
    </location>
</feature>
<dbReference type="SUPFAM" id="SSF52540">
    <property type="entry name" value="P-loop containing nucleoside triphosphate hydrolases"/>
    <property type="match status" value="1"/>
</dbReference>
<evidence type="ECO:0000259" key="8">
    <source>
        <dbReference type="PROSITE" id="PS50893"/>
    </source>
</evidence>
<dbReference type="CDD" id="cd03228">
    <property type="entry name" value="ABCC_MRP_Like"/>
    <property type="match status" value="1"/>
</dbReference>
<comment type="subcellular location">
    <subcellularLocation>
        <location evidence="1">Cell membrane</location>
        <topology evidence="1">Multi-pass membrane protein</topology>
    </subcellularLocation>
</comment>
<dbReference type="Gene3D" id="1.20.1560.10">
    <property type="entry name" value="ABC transporter type 1, transmembrane domain"/>
    <property type="match status" value="1"/>
</dbReference>
<feature type="domain" description="ABC transporter" evidence="8">
    <location>
        <begin position="330"/>
        <end position="544"/>
    </location>
</feature>
<feature type="transmembrane region" description="Helical" evidence="7">
    <location>
        <begin position="57"/>
        <end position="74"/>
    </location>
</feature>